<keyword evidence="9" id="KW-1185">Reference proteome</keyword>
<feature type="transmembrane region" description="Helical" evidence="6">
    <location>
        <begin position="161"/>
        <end position="183"/>
    </location>
</feature>
<dbReference type="InterPro" id="IPR036259">
    <property type="entry name" value="MFS_trans_sf"/>
</dbReference>
<dbReference type="InterPro" id="IPR020846">
    <property type="entry name" value="MFS_dom"/>
</dbReference>
<dbReference type="EMBL" id="CP059572">
    <property type="protein sequence ID" value="QXJ19913.1"/>
    <property type="molecule type" value="Genomic_DNA"/>
</dbReference>
<feature type="transmembrane region" description="Helical" evidence="6">
    <location>
        <begin position="208"/>
        <end position="236"/>
    </location>
</feature>
<accession>A0ABX8QSY5</accession>
<evidence type="ECO:0000313" key="8">
    <source>
        <dbReference type="EMBL" id="QXJ19913.1"/>
    </source>
</evidence>
<evidence type="ECO:0000313" key="9">
    <source>
        <dbReference type="Proteomes" id="UP001049518"/>
    </source>
</evidence>
<feature type="transmembrane region" description="Helical" evidence="6">
    <location>
        <begin position="104"/>
        <end position="122"/>
    </location>
</feature>
<feature type="transmembrane region" description="Helical" evidence="6">
    <location>
        <begin position="75"/>
        <end position="98"/>
    </location>
</feature>
<proteinExistence type="predicted"/>
<keyword evidence="3 6" id="KW-0812">Transmembrane</keyword>
<feature type="transmembrane region" description="Helical" evidence="6">
    <location>
        <begin position="134"/>
        <end position="155"/>
    </location>
</feature>
<dbReference type="PROSITE" id="PS50850">
    <property type="entry name" value="MFS"/>
    <property type="match status" value="1"/>
</dbReference>
<evidence type="ECO:0000256" key="4">
    <source>
        <dbReference type="ARBA" id="ARBA00022989"/>
    </source>
</evidence>
<dbReference type="Pfam" id="PF07690">
    <property type="entry name" value="MFS_1"/>
    <property type="match status" value="1"/>
</dbReference>
<dbReference type="CDD" id="cd17324">
    <property type="entry name" value="MFS_NepI_like"/>
    <property type="match status" value="1"/>
</dbReference>
<comment type="subcellular location">
    <subcellularLocation>
        <location evidence="1">Cell membrane</location>
        <topology evidence="1">Multi-pass membrane protein</topology>
    </subcellularLocation>
</comment>
<evidence type="ECO:0000259" key="7">
    <source>
        <dbReference type="PROSITE" id="PS50850"/>
    </source>
</evidence>
<name>A0ABX8QSY5_9ACTN</name>
<protein>
    <submittedName>
        <fullName evidence="8">MFS transporter</fullName>
    </submittedName>
</protein>
<feature type="transmembrane region" description="Helical" evidence="6">
    <location>
        <begin position="242"/>
        <end position="262"/>
    </location>
</feature>
<dbReference type="Gene3D" id="1.20.1250.20">
    <property type="entry name" value="MFS general substrate transporter like domains"/>
    <property type="match status" value="1"/>
</dbReference>
<keyword evidence="5 6" id="KW-0472">Membrane</keyword>
<dbReference type="PANTHER" id="PTHR43124">
    <property type="entry name" value="PURINE EFFLUX PUMP PBUE"/>
    <property type="match status" value="1"/>
</dbReference>
<feature type="transmembrane region" description="Helical" evidence="6">
    <location>
        <begin position="330"/>
        <end position="356"/>
    </location>
</feature>
<dbReference type="Proteomes" id="UP001049518">
    <property type="component" value="Chromosome"/>
</dbReference>
<evidence type="ECO:0000256" key="6">
    <source>
        <dbReference type="SAM" id="Phobius"/>
    </source>
</evidence>
<dbReference type="SUPFAM" id="SSF103473">
    <property type="entry name" value="MFS general substrate transporter"/>
    <property type="match status" value="1"/>
</dbReference>
<evidence type="ECO:0000256" key="3">
    <source>
        <dbReference type="ARBA" id="ARBA00022692"/>
    </source>
</evidence>
<dbReference type="InterPro" id="IPR011701">
    <property type="entry name" value="MFS"/>
</dbReference>
<dbReference type="PANTHER" id="PTHR43124:SF3">
    <property type="entry name" value="CHLORAMPHENICOL EFFLUX PUMP RV0191"/>
    <property type="match status" value="1"/>
</dbReference>
<sequence>MTGPRVPLPVYVLAFAVFAQGTSELMLSGLLPGVAADLRVSVAAAGLLASGFAAGMAVGAPLLTAATLRWPYRRALLAFLSAFVLAHLFCAAAPGYGALMAGRVLGAVAYAGFWVSAMVAAVRVVPAEIKGRALAVVSSGLAVATIVGVPLSTVVGDAFSWRTAMLAVAGATALAAVGIVVFLPEGRGTGAERPDLRRELAVFTDPRLWLTYLAAALSAAQGTAIATYLGALLIGAADLRPGRVPVALVIAGVGALLGLAAGGRFADRWPFATLLAGFSGAAAASVLLVLGAGRPVTAVLCATALQFFGWSLNPAVNVRVFTYAAAAPSLAGAANITGFNIGIMAGPALGGLLIALGGLPAVGWASAGFALAGLAAAGGSYLLRGEEAEPAQATLPVAR</sequence>
<feature type="domain" description="Major facilitator superfamily (MFS) profile" evidence="7">
    <location>
        <begin position="9"/>
        <end position="390"/>
    </location>
</feature>
<evidence type="ECO:0000256" key="1">
    <source>
        <dbReference type="ARBA" id="ARBA00004651"/>
    </source>
</evidence>
<evidence type="ECO:0000256" key="5">
    <source>
        <dbReference type="ARBA" id="ARBA00023136"/>
    </source>
</evidence>
<feature type="transmembrane region" description="Helical" evidence="6">
    <location>
        <begin position="269"/>
        <end position="290"/>
    </location>
</feature>
<keyword evidence="2" id="KW-1003">Cell membrane</keyword>
<gene>
    <name evidence="8" type="ORF">AGRA3207_000524</name>
</gene>
<evidence type="ECO:0000256" key="2">
    <source>
        <dbReference type="ARBA" id="ARBA00022475"/>
    </source>
</evidence>
<organism evidence="8 9">
    <name type="scientific">Actinomadura graeca</name>
    <dbReference type="NCBI Taxonomy" id="2750812"/>
    <lineage>
        <taxon>Bacteria</taxon>
        <taxon>Bacillati</taxon>
        <taxon>Actinomycetota</taxon>
        <taxon>Actinomycetes</taxon>
        <taxon>Streptosporangiales</taxon>
        <taxon>Thermomonosporaceae</taxon>
        <taxon>Actinomadura</taxon>
    </lineage>
</organism>
<reference evidence="8" key="1">
    <citation type="submission" date="2020-07" db="EMBL/GenBank/DDBJ databases">
        <authorList>
            <person name="Tarantini F.S."/>
            <person name="Hong K.W."/>
            <person name="Chan K.G."/>
        </authorList>
    </citation>
    <scope>NUCLEOTIDE SEQUENCE</scope>
    <source>
        <strain evidence="8">32-07</strain>
    </source>
</reference>
<keyword evidence="4 6" id="KW-1133">Transmembrane helix</keyword>
<feature type="transmembrane region" description="Helical" evidence="6">
    <location>
        <begin position="43"/>
        <end position="63"/>
    </location>
</feature>
<dbReference type="InterPro" id="IPR050189">
    <property type="entry name" value="MFS_Efflux_Transporters"/>
</dbReference>
<dbReference type="RefSeq" id="WP_231332949.1">
    <property type="nucleotide sequence ID" value="NZ_CP059572.1"/>
</dbReference>